<feature type="coiled-coil region" evidence="1">
    <location>
        <begin position="701"/>
        <end position="742"/>
    </location>
</feature>
<dbReference type="AlphaFoldDB" id="A0A1F5P8W3"/>
<evidence type="ECO:0000313" key="2">
    <source>
        <dbReference type="EMBL" id="OGE86328.1"/>
    </source>
</evidence>
<keyword evidence="1" id="KW-0175">Coiled coil</keyword>
<sequence length="814" mass="93621">MGLKEDVLRQAAAAEAARLDEAQRLEVLRQAEEDAKAALLLARRREEETHRDSELQVQIDALEAQAAELQAMLTEFESSGAKDQQSRADFAEARGKVDEAYQDPDVKKFLDNPSRKEFKHINAEHEDVQAQDNEGRDMLWKRKRSLTARKQVRARYPDLVISGKKKDFEADLSTVRDRLNAEMQTIDRQIQELREQTTAGKAQEAQRQEFRERIKQRHAVVAGRFRGNFEKNLKDRYSSSSQITVGYQDLRDAESLGPDGAQAVKGMIAEVYGGAIHQQFEQKRQEQHVDILKTDIAAIEHAMKEEAREAALAVNAYEQKYSAVFQAIQSAIEATGWSYQEQQVLADKLNNRTMAGAWGRRANTENLYIEMQLAYFEMLQAQQVSHIGQELERYVGADGLQIRNLLQAARDDDRAKYFLEGSKRGDLTAQQAVNLIPNYRLIATIAGKMSVILDDWQAKALRAIEAKKPGEIVYYDYHERSNMLESVFRAEEVKVAAQEGRLRLRPETLQALGDFYDQHGQRRFDLYRLKNSINEKDKALTEEEEKVKEMLVVRLEAEWAIQTLEQAGRAPARLDGQEMDTARFVEEYERINNEARQLTDSFLYAQIGALSQILETLPEREDKPGVKHTIRLGRWQGEYEVYSSLSIDIDAEQEKINALERELGNRGDNEYQYTLYGKLAKAQFELNQANYFNESRRTKAKKALEAQIAEKNQKLRTHKDQKQELQRTLGSIQKSVKEIAKNLQSPAALTVELTADEFRQKLGEHLEYIRTKQWTDEDLEKVEQYRALRAQALRAQRQFNRLAGTEFYQGVPAY</sequence>
<evidence type="ECO:0000313" key="3">
    <source>
        <dbReference type="Proteomes" id="UP000176786"/>
    </source>
</evidence>
<proteinExistence type="predicted"/>
<name>A0A1F5P8W3_9BACT</name>
<gene>
    <name evidence="2" type="ORF">A3J48_02415</name>
</gene>
<dbReference type="Proteomes" id="UP000176786">
    <property type="component" value="Unassembled WGS sequence"/>
</dbReference>
<feature type="coiled-coil region" evidence="1">
    <location>
        <begin position="642"/>
        <end position="669"/>
    </location>
</feature>
<evidence type="ECO:0000256" key="1">
    <source>
        <dbReference type="SAM" id="Coils"/>
    </source>
</evidence>
<comment type="caution">
    <text evidence="2">The sequence shown here is derived from an EMBL/GenBank/DDBJ whole genome shotgun (WGS) entry which is preliminary data.</text>
</comment>
<organism evidence="2 3">
    <name type="scientific">Candidatus Doudnabacteria bacterium RIFCSPHIGHO2_02_FULL_46_11</name>
    <dbReference type="NCBI Taxonomy" id="1817832"/>
    <lineage>
        <taxon>Bacteria</taxon>
        <taxon>Candidatus Doudnaibacteriota</taxon>
    </lineage>
</organism>
<protein>
    <submittedName>
        <fullName evidence="2">Uncharacterized protein</fullName>
    </submittedName>
</protein>
<dbReference type="EMBL" id="MFES01000003">
    <property type="protein sequence ID" value="OGE86328.1"/>
    <property type="molecule type" value="Genomic_DNA"/>
</dbReference>
<feature type="coiled-coil region" evidence="1">
    <location>
        <begin position="28"/>
        <end position="79"/>
    </location>
</feature>
<accession>A0A1F5P8W3</accession>
<reference evidence="2 3" key="1">
    <citation type="journal article" date="2016" name="Nat. Commun.">
        <title>Thousands of microbial genomes shed light on interconnected biogeochemical processes in an aquifer system.</title>
        <authorList>
            <person name="Anantharaman K."/>
            <person name="Brown C.T."/>
            <person name="Hug L.A."/>
            <person name="Sharon I."/>
            <person name="Castelle C.J."/>
            <person name="Probst A.J."/>
            <person name="Thomas B.C."/>
            <person name="Singh A."/>
            <person name="Wilkins M.J."/>
            <person name="Karaoz U."/>
            <person name="Brodie E.L."/>
            <person name="Williams K.H."/>
            <person name="Hubbard S.S."/>
            <person name="Banfield J.F."/>
        </authorList>
    </citation>
    <scope>NUCLEOTIDE SEQUENCE [LARGE SCALE GENOMIC DNA]</scope>
</reference>